<protein>
    <submittedName>
        <fullName evidence="1">Uncharacterized protein</fullName>
    </submittedName>
</protein>
<keyword evidence="2" id="KW-1185">Reference proteome</keyword>
<dbReference type="AlphaFoldDB" id="A0A9P5NWS0"/>
<evidence type="ECO:0000313" key="2">
    <source>
        <dbReference type="Proteomes" id="UP000724874"/>
    </source>
</evidence>
<name>A0A9P5NWS0_GYMJU</name>
<proteinExistence type="predicted"/>
<organism evidence="1 2">
    <name type="scientific">Gymnopilus junonius</name>
    <name type="common">Spectacular rustgill mushroom</name>
    <name type="synonym">Gymnopilus spectabilis subsp. junonius</name>
    <dbReference type="NCBI Taxonomy" id="109634"/>
    <lineage>
        <taxon>Eukaryota</taxon>
        <taxon>Fungi</taxon>
        <taxon>Dikarya</taxon>
        <taxon>Basidiomycota</taxon>
        <taxon>Agaricomycotina</taxon>
        <taxon>Agaricomycetes</taxon>
        <taxon>Agaricomycetidae</taxon>
        <taxon>Agaricales</taxon>
        <taxon>Agaricineae</taxon>
        <taxon>Hymenogastraceae</taxon>
        <taxon>Gymnopilus</taxon>
    </lineage>
</organism>
<reference evidence="1" key="1">
    <citation type="submission" date="2020-11" db="EMBL/GenBank/DDBJ databases">
        <authorList>
            <consortium name="DOE Joint Genome Institute"/>
            <person name="Ahrendt S."/>
            <person name="Riley R."/>
            <person name="Andreopoulos W."/>
            <person name="LaButti K."/>
            <person name="Pangilinan J."/>
            <person name="Ruiz-duenas F.J."/>
            <person name="Barrasa J.M."/>
            <person name="Sanchez-Garcia M."/>
            <person name="Camarero S."/>
            <person name="Miyauchi S."/>
            <person name="Serrano A."/>
            <person name="Linde D."/>
            <person name="Babiker R."/>
            <person name="Drula E."/>
            <person name="Ayuso-Fernandez I."/>
            <person name="Pacheco R."/>
            <person name="Padilla G."/>
            <person name="Ferreira P."/>
            <person name="Barriuso J."/>
            <person name="Kellner H."/>
            <person name="Castanera R."/>
            <person name="Alfaro M."/>
            <person name="Ramirez L."/>
            <person name="Pisabarro A.G."/>
            <person name="Kuo A."/>
            <person name="Tritt A."/>
            <person name="Lipzen A."/>
            <person name="He G."/>
            <person name="Yan M."/>
            <person name="Ng V."/>
            <person name="Cullen D."/>
            <person name="Martin F."/>
            <person name="Rosso M.-N."/>
            <person name="Henrissat B."/>
            <person name="Hibbett D."/>
            <person name="Martinez A.T."/>
            <person name="Grigoriev I.V."/>
        </authorList>
    </citation>
    <scope>NUCLEOTIDE SEQUENCE</scope>
    <source>
        <strain evidence="1">AH 44721</strain>
    </source>
</reference>
<gene>
    <name evidence="1" type="ORF">CPB84DRAFT_1744480</name>
</gene>
<accession>A0A9P5NWS0</accession>
<comment type="caution">
    <text evidence="1">The sequence shown here is derived from an EMBL/GenBank/DDBJ whole genome shotgun (WGS) entry which is preliminary data.</text>
</comment>
<sequence length="132" mass="15067">MTGPNWLRPVTVVYGYNVSGAGYYRICCSRWSNTICEVGKALSCHAKQWPTKTNKAVAIPKKKRERYELDSQMQERLERIRKFDKVIIATVIHVMASLKITGITIQSRKWEDADGHVNQHDVEAYASTTEHG</sequence>
<evidence type="ECO:0000313" key="1">
    <source>
        <dbReference type="EMBL" id="KAF8907928.1"/>
    </source>
</evidence>
<dbReference type="Proteomes" id="UP000724874">
    <property type="component" value="Unassembled WGS sequence"/>
</dbReference>
<dbReference type="EMBL" id="JADNYJ010000013">
    <property type="protein sequence ID" value="KAF8907928.1"/>
    <property type="molecule type" value="Genomic_DNA"/>
</dbReference>